<evidence type="ECO:0000256" key="6">
    <source>
        <dbReference type="ARBA" id="ARBA00023295"/>
    </source>
</evidence>
<dbReference type="InterPro" id="IPR036962">
    <property type="entry name" value="Glyco_hydro_3_N_sf"/>
</dbReference>
<dbReference type="SUPFAM" id="SSF51445">
    <property type="entry name" value="(Trans)glycosidases"/>
    <property type="match status" value="1"/>
</dbReference>
<evidence type="ECO:0000313" key="10">
    <source>
        <dbReference type="Proteomes" id="UP000596929"/>
    </source>
</evidence>
<evidence type="ECO:0000256" key="1">
    <source>
        <dbReference type="ARBA" id="ARBA00000448"/>
    </source>
</evidence>
<dbReference type="Gene3D" id="3.40.50.1700">
    <property type="entry name" value="Glycoside hydrolase family 3 C-terminal domain"/>
    <property type="match status" value="1"/>
</dbReference>
<accession>A0ABR7DGY2</accession>
<dbReference type="EMBL" id="JACOOO010000042">
    <property type="protein sequence ID" value="MBC5630671.1"/>
    <property type="molecule type" value="Genomic_DNA"/>
</dbReference>
<feature type="domain" description="Glycoside hydrolase family 3 C-terminal" evidence="8">
    <location>
        <begin position="499"/>
        <end position="730"/>
    </location>
</feature>
<organism evidence="9 10">
    <name type="scientific">Clostridium hominis</name>
    <dbReference type="NCBI Taxonomy" id="2763036"/>
    <lineage>
        <taxon>Bacteria</taxon>
        <taxon>Bacillati</taxon>
        <taxon>Bacillota</taxon>
        <taxon>Clostridia</taxon>
        <taxon>Eubacteriales</taxon>
        <taxon>Clostridiaceae</taxon>
        <taxon>Clostridium</taxon>
    </lineage>
</organism>
<dbReference type="PANTHER" id="PTHR30620">
    <property type="entry name" value="PERIPLASMIC BETA-GLUCOSIDASE-RELATED"/>
    <property type="match status" value="1"/>
</dbReference>
<evidence type="ECO:0000256" key="5">
    <source>
        <dbReference type="ARBA" id="ARBA00022801"/>
    </source>
</evidence>
<gene>
    <name evidence="9" type="ORF">H8S20_17595</name>
</gene>
<dbReference type="SUPFAM" id="SSF52279">
    <property type="entry name" value="Beta-D-glucan exohydrolase, C-terminal domain"/>
    <property type="match status" value="1"/>
</dbReference>
<evidence type="ECO:0000259" key="8">
    <source>
        <dbReference type="Pfam" id="PF01915"/>
    </source>
</evidence>
<dbReference type="RefSeq" id="WP_186860931.1">
    <property type="nucleotide sequence ID" value="NZ_JACOOO010000042.1"/>
</dbReference>
<reference evidence="9 10" key="1">
    <citation type="submission" date="2020-08" db="EMBL/GenBank/DDBJ databases">
        <title>Genome public.</title>
        <authorList>
            <person name="Liu C."/>
            <person name="Sun Q."/>
        </authorList>
    </citation>
    <scope>NUCLEOTIDE SEQUENCE [LARGE SCALE GENOMIC DNA]</scope>
    <source>
        <strain evidence="9 10">NSJ-6</strain>
    </source>
</reference>
<keyword evidence="10" id="KW-1185">Reference proteome</keyword>
<evidence type="ECO:0000313" key="9">
    <source>
        <dbReference type="EMBL" id="MBC5630671.1"/>
    </source>
</evidence>
<evidence type="ECO:0000256" key="4">
    <source>
        <dbReference type="ARBA" id="ARBA00022729"/>
    </source>
</evidence>
<dbReference type="InterPro" id="IPR017853">
    <property type="entry name" value="GH"/>
</dbReference>
<comment type="catalytic activity">
    <reaction evidence="1">
        <text>Hydrolysis of terminal, non-reducing beta-D-glucosyl residues with release of beta-D-glucose.</text>
        <dbReference type="EC" id="3.2.1.21"/>
    </reaction>
</comment>
<sequence>MKRYICTEIDNYIFVHNEGGKDIAYAKDSGVNLIEDDGYAFKDLNKNGILDPYEDWRLPLEERIQDLVSKMSIREIAGLMLYSQHQSVSTSDSLFAKMFQGTYDGKQLSESNKNIWDLSDQQKDFLSKDGVRHVLMTVVDDAYTAAKWNNNMQAFVEKLPLGIPCNNSSDPRHTPSAHTEFNAGAGGDISKWPESLGLAATFDPDLVYRFSEIAAKEYRALGIATALSPQIDIASEPRWMRFCGTFGEDSQLSSDMAMSYCDGFQTTKGIIDGWGNESVNAMVKHWPGGGTVESGRDAHYAYGKFSVYPGNNFDEHLKPFTEGAFKLKGGTLKSAAVMPYYTISYDIDEKNHENVGNSYSETIIKDLLREKYEYDGVVCTDWMTTKDAPEFDSFLSGKCWGVETLSEAERHYKALMAGVDQFGGNNEIQPVLDAYEMGVKNHGEEFMRRRFEVSASRLLRNIFQTGLFENAYVDPEISQKTVGNEQFMNEGFEAQCKSVVLLKNKNNILPMKKHKKVYIPTRRIEESKDWFGNVIEAHAEMPVNLEIVSRYYDVVSDPNEADFSMVFIESPQCQPYSSEEGYLPVTLQYRPYKATLARKESIAQDERDEIVNRTTYNKTNTCSNEADLDIVLETRKLMKDKPVIVSMNCKNPTVMKEFERSVDVILLDFNVQTQAILELICGNKEPSALLPFQIPSDMSTVETQLEDVSFDMECHKDEENHSYDFAFGMNFSGVIEDERVKKYRK</sequence>
<name>A0ABR7DGY2_9CLOT</name>
<comment type="caution">
    <text evidence="9">The sequence shown here is derived from an EMBL/GenBank/DDBJ whole genome shotgun (WGS) entry which is preliminary data.</text>
</comment>
<keyword evidence="4" id="KW-0732">Signal</keyword>
<dbReference type="GO" id="GO:0016787">
    <property type="term" value="F:hydrolase activity"/>
    <property type="evidence" value="ECO:0007669"/>
    <property type="project" value="UniProtKB-KW"/>
</dbReference>
<dbReference type="Proteomes" id="UP000596929">
    <property type="component" value="Unassembled WGS sequence"/>
</dbReference>
<keyword evidence="5 9" id="KW-0378">Hydrolase</keyword>
<dbReference type="InterPro" id="IPR051915">
    <property type="entry name" value="Cellulose_Degrad_GH3"/>
</dbReference>
<dbReference type="EC" id="3.2.1.21" evidence="3"/>
<evidence type="ECO:0000256" key="3">
    <source>
        <dbReference type="ARBA" id="ARBA00012744"/>
    </source>
</evidence>
<dbReference type="InterPro" id="IPR001764">
    <property type="entry name" value="Glyco_hydro_3_N"/>
</dbReference>
<dbReference type="Pfam" id="PF00933">
    <property type="entry name" value="Glyco_hydro_3"/>
    <property type="match status" value="1"/>
</dbReference>
<feature type="domain" description="Glycoside hydrolase family 3 N-terminal" evidence="7">
    <location>
        <begin position="117"/>
        <end position="438"/>
    </location>
</feature>
<keyword evidence="6" id="KW-0326">Glycosidase</keyword>
<dbReference type="PANTHER" id="PTHR30620:SF16">
    <property type="entry name" value="LYSOSOMAL BETA GLUCOSIDASE"/>
    <property type="match status" value="1"/>
</dbReference>
<dbReference type="InterPro" id="IPR036881">
    <property type="entry name" value="Glyco_hydro_3_C_sf"/>
</dbReference>
<dbReference type="PRINTS" id="PR00133">
    <property type="entry name" value="GLHYDRLASE3"/>
</dbReference>
<protein>
    <recommendedName>
        <fullName evidence="3">beta-glucosidase</fullName>
        <ecNumber evidence="3">3.2.1.21</ecNumber>
    </recommendedName>
</protein>
<dbReference type="Pfam" id="PF01915">
    <property type="entry name" value="Glyco_hydro_3_C"/>
    <property type="match status" value="1"/>
</dbReference>
<evidence type="ECO:0000259" key="7">
    <source>
        <dbReference type="Pfam" id="PF00933"/>
    </source>
</evidence>
<evidence type="ECO:0000256" key="2">
    <source>
        <dbReference type="ARBA" id="ARBA00005336"/>
    </source>
</evidence>
<dbReference type="Gene3D" id="3.20.20.300">
    <property type="entry name" value="Glycoside hydrolase, family 3, N-terminal domain"/>
    <property type="match status" value="1"/>
</dbReference>
<dbReference type="InterPro" id="IPR002772">
    <property type="entry name" value="Glyco_hydro_3_C"/>
</dbReference>
<proteinExistence type="inferred from homology"/>
<comment type="similarity">
    <text evidence="2">Belongs to the glycosyl hydrolase 3 family.</text>
</comment>